<reference evidence="2" key="1">
    <citation type="submission" date="2018-01" db="EMBL/GenBank/DDBJ databases">
        <title>An insight into the sialome of Amazonian anophelines.</title>
        <authorList>
            <person name="Ribeiro J.M."/>
            <person name="Scarpassa V."/>
            <person name="Calvo E."/>
        </authorList>
    </citation>
    <scope>NUCLEOTIDE SEQUENCE</scope>
    <source>
        <tissue evidence="2">Salivary glands</tissue>
    </source>
</reference>
<feature type="region of interest" description="Disordered" evidence="1">
    <location>
        <begin position="571"/>
        <end position="598"/>
    </location>
</feature>
<feature type="compositionally biased region" description="Polar residues" evidence="1">
    <location>
        <begin position="43"/>
        <end position="58"/>
    </location>
</feature>
<feature type="compositionally biased region" description="Polar residues" evidence="1">
    <location>
        <begin position="572"/>
        <end position="597"/>
    </location>
</feature>
<feature type="region of interest" description="Disordered" evidence="1">
    <location>
        <begin position="40"/>
        <end position="66"/>
    </location>
</feature>
<proteinExistence type="predicted"/>
<evidence type="ECO:0000313" key="2">
    <source>
        <dbReference type="EMBL" id="MBW21130.1"/>
    </source>
</evidence>
<accession>A0A2M3YXZ4</accession>
<organism evidence="2">
    <name type="scientific">Anopheles braziliensis</name>
    <dbReference type="NCBI Taxonomy" id="58242"/>
    <lineage>
        <taxon>Eukaryota</taxon>
        <taxon>Metazoa</taxon>
        <taxon>Ecdysozoa</taxon>
        <taxon>Arthropoda</taxon>
        <taxon>Hexapoda</taxon>
        <taxon>Insecta</taxon>
        <taxon>Pterygota</taxon>
        <taxon>Neoptera</taxon>
        <taxon>Endopterygota</taxon>
        <taxon>Diptera</taxon>
        <taxon>Nematocera</taxon>
        <taxon>Culicoidea</taxon>
        <taxon>Culicidae</taxon>
        <taxon>Anophelinae</taxon>
        <taxon>Anopheles</taxon>
    </lineage>
</organism>
<dbReference type="AlphaFoldDB" id="A0A2M3YXZ4"/>
<name>A0A2M3YXZ4_9DIPT</name>
<sequence>MRIAEDLAVDTGESFATAQAGQMVSQLPVRQLRALLRVHEPPGSTTDGSATDISTNSHVTEEQPSRDQTFISLTRGLGHDVQIRWVEAKGSSWQTVSDQVDPQQLNWDQSFRQTQSGSQEDGHDLTNVGRDQVTDELLHVVVDSTTFLNSGNNGGEVVISQHHLGSRLGHSGTRTHGNTDFGLLQGRRVVDTITRHGGDFIHALQILNDLGLVGRLDTREQAGTGASITLIRHGQIVELTARVRLASGILILTEHTNTAADSLSGGLVVTSDDNDTDTSGTAAHDRVLDFLTRRIQHTDNTDEGQVNLIGVELGRIVQIHIVRLHRRVGGGQGQTTERVTAGTVLSGQVQNALLQGGGQRNLGSSNAGVRATLQDTLRGTLTEQLRSVAELGGLQRGTVGRHGLTITREFQSEFLLPLGFNFLAHADGARAAVQTLLRDVEGVQLLSQDDQSGFGGFTDLLEDLLHFVEIDGGVVTHDADRAQLVQGFVVGSLDALSVEGDLTDRLVGGARDLELSEAAIVTIDLVEDEHTRDGHLVGGQRTGLIRADDRGTTQGFDGRQRAHDGVLLGHTARTQSQTGGDDSGQTLRDGSDGQSDGNLEVVHGTLDPGATVGGIVEVSNVDSPDGDANQRDNLRQLLTELIQLLLQRRLDLLGLRHLSTDLTDGRVQTSANDNTARLTGGNVRAGEQNVLLVLVDGTRIRDGIGVLDHRDRLTGQDGLIDTDGGGVDLDQTDISRDLVTDRHLDHIAGNDLLGADLLHTGLVAADNLAHLGLILLQRFNSRFGIALLPHTDHGVGDQNQQNDEGFHEGFNTFMFLK</sequence>
<evidence type="ECO:0000256" key="1">
    <source>
        <dbReference type="SAM" id="MobiDB-lite"/>
    </source>
</evidence>
<dbReference type="EMBL" id="GGFM01000379">
    <property type="protein sequence ID" value="MBW21130.1"/>
    <property type="molecule type" value="Transcribed_RNA"/>
</dbReference>
<protein>
    <submittedName>
        <fullName evidence="2">Uncharacterized protein</fullName>
    </submittedName>
</protein>
<dbReference type="AntiFam" id="ANF00085">
    <property type="entry name" value="Shadow ORF (opposite pacL)"/>
</dbReference>